<dbReference type="InterPro" id="IPR013977">
    <property type="entry name" value="GcvT_C"/>
</dbReference>
<evidence type="ECO:0000313" key="7">
    <source>
        <dbReference type="EMBL" id="GAA4401043.1"/>
    </source>
</evidence>
<dbReference type="RefSeq" id="WP_159904035.1">
    <property type="nucleotide sequence ID" value="NZ_BAABFX010000040.1"/>
</dbReference>
<protein>
    <submittedName>
        <fullName evidence="7">FAD-dependent oxidoreductase</fullName>
    </submittedName>
</protein>
<comment type="similarity">
    <text evidence="1">Belongs to the GcvT family.</text>
</comment>
<accession>A0ABP8K5P6</accession>
<dbReference type="Pfam" id="PF08669">
    <property type="entry name" value="GCV_T_C"/>
    <property type="match status" value="1"/>
</dbReference>
<name>A0ABP8K5P6_9MICO</name>
<dbReference type="EMBL" id="BAABFX010000040">
    <property type="protein sequence ID" value="GAA4401043.1"/>
    <property type="molecule type" value="Genomic_DNA"/>
</dbReference>
<dbReference type="InterPro" id="IPR032503">
    <property type="entry name" value="FAO_M"/>
</dbReference>
<evidence type="ECO:0000259" key="4">
    <source>
        <dbReference type="Pfam" id="PF01571"/>
    </source>
</evidence>
<gene>
    <name evidence="7" type="ORF">GCM10023153_29110</name>
</gene>
<dbReference type="Pfam" id="PF01266">
    <property type="entry name" value="DAO"/>
    <property type="match status" value="1"/>
</dbReference>
<dbReference type="Gene3D" id="2.40.30.110">
    <property type="entry name" value="Aminomethyltransferase beta-barrel domains"/>
    <property type="match status" value="1"/>
</dbReference>
<dbReference type="Gene3D" id="3.30.70.1400">
    <property type="entry name" value="Aminomethyltransferase beta-barrel domains"/>
    <property type="match status" value="1"/>
</dbReference>
<sequence length="845" mass="90554">MTDPRTGATASEDGRAGTPTGLPQRARIVIVGGGVIGASTAYHLAHLGETDVLLLEQGTLSCGTTWHAAGLVGLLRASESGTRLVQHSADLYQRLEAETGLSTGYRQCGGLIVARTPERMTALRRTAATAAAYDLDCELLTPAQAGERYPLLYTDDLQGAIWLPGDGTANPTDVTQSLAKGARQLGVTVRERVRVTGFDVVADPGAPGGRRVRGVRTDAGDVACEVVVNCAGQWAKAVGAMAGVGVPLHSAEHFYVVTDQIGGVAPGMPILRDPDGWTYVKEEVGGLVVGGFEPEAKPWVSPESIPYPFEFQLLDEDWEHFAVLMDSAIHRLPVLERTGIRTFYNGPESFTPDNQSILGESPDVAGFFVGAGFNSVGIASAGGAGRALAQWVVAGEPQEDLALVDIRRFAPFHASTPWLRDRVSEVLGLHYAVPWPGRELDTARPFRCSPVHDRLEAAGAWFGSKMGWERPNYVAPLSVPPSQRPATYGWGRQPWHDWVDEEQRATREALALFDQTSFGKLRVHGPDALSLLYLVCTANVDRPVGAAVYTAMLNSRGGYEADVTVTRVGEQEWLIVTSSASPVRDADWLRRHVAPAWQVSVEDVTTSYAVFGLMGPRSRELLARISTADVGAEGFAFGTSRVIDIGPALVRATRITYVGELGWEFMVPTELATGVWDRIVDAGGDLGVRLAGYHAINALRLDKGYRAFGAELGPDRTPLEAGLLFTCDLAGDRAFIGREALERQRAVGPPRRLASFIVDDPEAVLWGGELLLRDGVPVGQVTSAARSATVGAAVGLTWVWDPDGGPLPRQVLDAGGYAVDVAGTRHPVRLSTRALHDPTNGHTRA</sequence>
<dbReference type="SUPFAM" id="SSF54373">
    <property type="entry name" value="FAD-linked reductases, C-terminal domain"/>
    <property type="match status" value="1"/>
</dbReference>
<comment type="caution">
    <text evidence="7">The sequence shown here is derived from an EMBL/GenBank/DDBJ whole genome shotgun (WGS) entry which is preliminary data.</text>
</comment>
<dbReference type="Pfam" id="PF16350">
    <property type="entry name" value="FAO_M"/>
    <property type="match status" value="1"/>
</dbReference>
<dbReference type="PANTHER" id="PTHR43757">
    <property type="entry name" value="AMINOMETHYLTRANSFERASE"/>
    <property type="match status" value="1"/>
</dbReference>
<feature type="domain" description="Aminomethyltransferase C-terminal" evidence="5">
    <location>
        <begin position="751"/>
        <end position="836"/>
    </location>
</feature>
<dbReference type="Gene3D" id="3.30.1360.120">
    <property type="entry name" value="Probable tRNA modification gtpase trme, domain 1"/>
    <property type="match status" value="1"/>
</dbReference>
<proteinExistence type="inferred from homology"/>
<dbReference type="InterPro" id="IPR006222">
    <property type="entry name" value="GCVT_N"/>
</dbReference>
<dbReference type="SUPFAM" id="SSF51905">
    <property type="entry name" value="FAD/NAD(P)-binding domain"/>
    <property type="match status" value="1"/>
</dbReference>
<dbReference type="Gene3D" id="3.30.9.10">
    <property type="entry name" value="D-Amino Acid Oxidase, subunit A, domain 2"/>
    <property type="match status" value="1"/>
</dbReference>
<evidence type="ECO:0000259" key="3">
    <source>
        <dbReference type="Pfam" id="PF01266"/>
    </source>
</evidence>
<dbReference type="Pfam" id="PF01571">
    <property type="entry name" value="GCV_T"/>
    <property type="match status" value="1"/>
</dbReference>
<dbReference type="InterPro" id="IPR029043">
    <property type="entry name" value="GcvT/YgfZ_C"/>
</dbReference>
<dbReference type="SUPFAM" id="SSF103025">
    <property type="entry name" value="Folate-binding domain"/>
    <property type="match status" value="1"/>
</dbReference>
<dbReference type="InterPro" id="IPR027266">
    <property type="entry name" value="TrmE/GcvT-like"/>
</dbReference>
<feature type="domain" description="FAD dependent oxidoreductase" evidence="3">
    <location>
        <begin position="27"/>
        <end position="391"/>
    </location>
</feature>
<dbReference type="SUPFAM" id="SSF101790">
    <property type="entry name" value="Aminomethyltransferase beta-barrel domain"/>
    <property type="match status" value="1"/>
</dbReference>
<dbReference type="PANTHER" id="PTHR43757:SF15">
    <property type="entry name" value="PYRUVATE DEHYDROGENASE PHOSPHATASE REGULATORY SUBUNIT, MITOCHONDRIAL-LIKE"/>
    <property type="match status" value="1"/>
</dbReference>
<feature type="domain" description="GCVT N-terminal" evidence="4">
    <location>
        <begin position="451"/>
        <end position="729"/>
    </location>
</feature>
<evidence type="ECO:0000256" key="1">
    <source>
        <dbReference type="ARBA" id="ARBA00008609"/>
    </source>
</evidence>
<evidence type="ECO:0000256" key="2">
    <source>
        <dbReference type="SAM" id="MobiDB-lite"/>
    </source>
</evidence>
<dbReference type="Proteomes" id="UP001500390">
    <property type="component" value="Unassembled WGS sequence"/>
</dbReference>
<evidence type="ECO:0000259" key="6">
    <source>
        <dbReference type="Pfam" id="PF16350"/>
    </source>
</evidence>
<dbReference type="InterPro" id="IPR006076">
    <property type="entry name" value="FAD-dep_OxRdtase"/>
</dbReference>
<reference evidence="8" key="1">
    <citation type="journal article" date="2019" name="Int. J. Syst. Evol. Microbiol.">
        <title>The Global Catalogue of Microorganisms (GCM) 10K type strain sequencing project: providing services to taxonomists for standard genome sequencing and annotation.</title>
        <authorList>
            <consortium name="The Broad Institute Genomics Platform"/>
            <consortium name="The Broad Institute Genome Sequencing Center for Infectious Disease"/>
            <person name="Wu L."/>
            <person name="Ma J."/>
        </authorList>
    </citation>
    <scope>NUCLEOTIDE SEQUENCE [LARGE SCALE GENOMIC DNA]</scope>
    <source>
        <strain evidence="8">JCM 17738</strain>
    </source>
</reference>
<dbReference type="Gene3D" id="3.50.50.60">
    <property type="entry name" value="FAD/NAD(P)-binding domain"/>
    <property type="match status" value="1"/>
</dbReference>
<dbReference type="InterPro" id="IPR036188">
    <property type="entry name" value="FAD/NAD-bd_sf"/>
</dbReference>
<keyword evidence="8" id="KW-1185">Reference proteome</keyword>
<feature type="domain" description="FAD dependent oxidoreductase central" evidence="6">
    <location>
        <begin position="395"/>
        <end position="449"/>
    </location>
</feature>
<organism evidence="7 8">
    <name type="scientific">Ornithinibacter aureus</name>
    <dbReference type="NCBI Taxonomy" id="622664"/>
    <lineage>
        <taxon>Bacteria</taxon>
        <taxon>Bacillati</taxon>
        <taxon>Actinomycetota</taxon>
        <taxon>Actinomycetes</taxon>
        <taxon>Micrococcales</taxon>
        <taxon>Intrasporangiaceae</taxon>
        <taxon>Ornithinibacter</taxon>
    </lineage>
</organism>
<dbReference type="InterPro" id="IPR028896">
    <property type="entry name" value="GcvT/YgfZ/DmdA"/>
</dbReference>
<evidence type="ECO:0000259" key="5">
    <source>
        <dbReference type="Pfam" id="PF08669"/>
    </source>
</evidence>
<evidence type="ECO:0000313" key="8">
    <source>
        <dbReference type="Proteomes" id="UP001500390"/>
    </source>
</evidence>
<feature type="region of interest" description="Disordered" evidence="2">
    <location>
        <begin position="1"/>
        <end position="21"/>
    </location>
</feature>